<gene>
    <name evidence="1" type="ORF">GCM10023353_37750</name>
    <name evidence="2" type="ORF">GCM10023353_38760</name>
</gene>
<reference evidence="2" key="1">
    <citation type="journal article" date="2014" name="Int. J. Syst. Evol. Microbiol.">
        <title>Complete genome of a new Firmicutes species belonging to the dominant human colonic microbiota ('Ruminococcus bicirculans') reveals two chromosomes and a selective capacity to utilize plant glucans.</title>
        <authorList>
            <consortium name="NISC Comparative Sequencing Program"/>
            <person name="Wegmann U."/>
            <person name="Louis P."/>
            <person name="Goesmann A."/>
            <person name="Henrissat B."/>
            <person name="Duncan S.H."/>
            <person name="Flint H.J."/>
        </authorList>
    </citation>
    <scope>NUCLEOTIDE SEQUENCE</scope>
    <source>
        <strain evidence="2">JCM 18542</strain>
    </source>
</reference>
<sequence>MEFLALLGLGLLLVWAVGGALARVGGGLLVIEELGRMVIDGVTTRTLWLLAAGWGCGCSGTGTMQPSTACGGPASV</sequence>
<name>A0ABP9D304_9ACTN</name>
<reference evidence="3" key="2">
    <citation type="journal article" date="2019" name="Int. J. Syst. Evol. Microbiol.">
        <title>The Global Catalogue of Microorganisms (GCM) 10K type strain sequencing project: providing services to taxonomists for standard genome sequencing and annotation.</title>
        <authorList>
            <consortium name="The Broad Institute Genomics Platform"/>
            <consortium name="The Broad Institute Genome Sequencing Center for Infectious Disease"/>
            <person name="Wu L."/>
            <person name="Ma J."/>
        </authorList>
    </citation>
    <scope>NUCLEOTIDE SEQUENCE [LARGE SCALE GENOMIC DNA]</scope>
    <source>
        <strain evidence="3">JCM 18542</strain>
    </source>
</reference>
<dbReference type="RefSeq" id="WP_200175338.1">
    <property type="nucleotide sequence ID" value="NZ_BAABKQ010000002.1"/>
</dbReference>
<comment type="caution">
    <text evidence="2">The sequence shown here is derived from an EMBL/GenBank/DDBJ whole genome shotgun (WGS) entry which is preliminary data.</text>
</comment>
<accession>A0ABP9D304</accession>
<dbReference type="EMBL" id="BAABKQ010000002">
    <property type="protein sequence ID" value="GAA4825868.1"/>
    <property type="molecule type" value="Genomic_DNA"/>
</dbReference>
<dbReference type="Proteomes" id="UP001500839">
    <property type="component" value="Unassembled WGS sequence"/>
</dbReference>
<keyword evidence="3" id="KW-1185">Reference proteome</keyword>
<proteinExistence type="predicted"/>
<evidence type="ECO:0000313" key="1">
    <source>
        <dbReference type="EMBL" id="GAA4825098.1"/>
    </source>
</evidence>
<reference evidence="2" key="3">
    <citation type="submission" date="2023-12" db="EMBL/GenBank/DDBJ databases">
        <authorList>
            <person name="Sun Q."/>
            <person name="Inoue M."/>
        </authorList>
    </citation>
    <scope>NUCLEOTIDE SEQUENCE</scope>
    <source>
        <strain evidence="2">JCM 18542</strain>
    </source>
</reference>
<protein>
    <submittedName>
        <fullName evidence="2">Uncharacterized protein</fullName>
    </submittedName>
</protein>
<evidence type="ECO:0000313" key="3">
    <source>
        <dbReference type="Proteomes" id="UP001500839"/>
    </source>
</evidence>
<evidence type="ECO:0000313" key="2">
    <source>
        <dbReference type="EMBL" id="GAA4825868.1"/>
    </source>
</evidence>
<dbReference type="EMBL" id="BAABKQ010000002">
    <property type="protein sequence ID" value="GAA4825098.1"/>
    <property type="molecule type" value="Genomic_DNA"/>
</dbReference>
<organism evidence="2 3">
    <name type="scientific">Tomitella cavernea</name>
    <dbReference type="NCBI Taxonomy" id="1387982"/>
    <lineage>
        <taxon>Bacteria</taxon>
        <taxon>Bacillati</taxon>
        <taxon>Actinomycetota</taxon>
        <taxon>Actinomycetes</taxon>
        <taxon>Mycobacteriales</taxon>
        <taxon>Tomitella</taxon>
    </lineage>
</organism>